<reference evidence="1" key="1">
    <citation type="submission" date="2023-04" db="EMBL/GenBank/DDBJ databases">
        <authorList>
            <person name="Vijverberg K."/>
            <person name="Xiong W."/>
            <person name="Schranz E."/>
        </authorList>
    </citation>
    <scope>NUCLEOTIDE SEQUENCE</scope>
</reference>
<dbReference type="Proteomes" id="UP001177003">
    <property type="component" value="Chromosome 8"/>
</dbReference>
<protein>
    <submittedName>
        <fullName evidence="1">Uncharacterized protein</fullName>
    </submittedName>
</protein>
<dbReference type="AlphaFoldDB" id="A0AA35ZMT5"/>
<dbReference type="EMBL" id="OX465084">
    <property type="protein sequence ID" value="CAI9295553.1"/>
    <property type="molecule type" value="Genomic_DNA"/>
</dbReference>
<proteinExistence type="predicted"/>
<accession>A0AA35ZMT5</accession>
<sequence>MTILPLSVFVYVGCSENLDLHLAPITLVKLNPKDVVSFPKLITQGSNNQSPFCFHPPKPDDVATSGHQSYTHPYTMDPLIILLVTCFLVVSSNDRDPSYQLI</sequence>
<evidence type="ECO:0000313" key="1">
    <source>
        <dbReference type="EMBL" id="CAI9295553.1"/>
    </source>
</evidence>
<gene>
    <name evidence="1" type="ORF">LSALG_LOCUS34493</name>
</gene>
<evidence type="ECO:0000313" key="2">
    <source>
        <dbReference type="Proteomes" id="UP001177003"/>
    </source>
</evidence>
<organism evidence="1 2">
    <name type="scientific">Lactuca saligna</name>
    <name type="common">Willowleaf lettuce</name>
    <dbReference type="NCBI Taxonomy" id="75948"/>
    <lineage>
        <taxon>Eukaryota</taxon>
        <taxon>Viridiplantae</taxon>
        <taxon>Streptophyta</taxon>
        <taxon>Embryophyta</taxon>
        <taxon>Tracheophyta</taxon>
        <taxon>Spermatophyta</taxon>
        <taxon>Magnoliopsida</taxon>
        <taxon>eudicotyledons</taxon>
        <taxon>Gunneridae</taxon>
        <taxon>Pentapetalae</taxon>
        <taxon>asterids</taxon>
        <taxon>campanulids</taxon>
        <taxon>Asterales</taxon>
        <taxon>Asteraceae</taxon>
        <taxon>Cichorioideae</taxon>
        <taxon>Cichorieae</taxon>
        <taxon>Lactucinae</taxon>
        <taxon>Lactuca</taxon>
    </lineage>
</organism>
<name>A0AA35ZMT5_LACSI</name>
<keyword evidence="2" id="KW-1185">Reference proteome</keyword>